<comment type="caution">
    <text evidence="2">The sequence shown here is derived from an EMBL/GenBank/DDBJ whole genome shotgun (WGS) entry which is preliminary data.</text>
</comment>
<accession>A0A9P6SV63</accession>
<keyword evidence="3" id="KW-1185">Reference proteome</keyword>
<sequence>MALPFWKHPDHRIPTLGLYRQLLKTCLSLSSTYTDQPGGRRRPLSRIEDKELGPPGSSDPLPKIKRSYLFTLIRDRFRVNRHNTSPRITAGLLLEAERTLENLENAKSGDKVIRKELKDLVNGRTGRLKEVVDHLHELLDFDPGKITQRSRYFRIKRAHEQVWDIRSQVSINKDSSSYYRISLKPSLFQFPPELDYYPPTQYPNQLKNQRGKFKNSGGVFLTEVTTSEGSKFPRIRGGTQPEWISMMLKDRVLRSVNRVNEWKSLEEQKRMMEIEEEFMMKLGVDDVGYVRLINERLRTLRGSRAGKKSDTNSRIEIDVMDDF</sequence>
<organism evidence="2 3">
    <name type="scientific">Modicella reniformis</name>
    <dbReference type="NCBI Taxonomy" id="1440133"/>
    <lineage>
        <taxon>Eukaryota</taxon>
        <taxon>Fungi</taxon>
        <taxon>Fungi incertae sedis</taxon>
        <taxon>Mucoromycota</taxon>
        <taxon>Mortierellomycotina</taxon>
        <taxon>Mortierellomycetes</taxon>
        <taxon>Mortierellales</taxon>
        <taxon>Mortierellaceae</taxon>
        <taxon>Modicella</taxon>
    </lineage>
</organism>
<dbReference type="OrthoDB" id="2571149at2759"/>
<dbReference type="AlphaFoldDB" id="A0A9P6SV63"/>
<evidence type="ECO:0000256" key="1">
    <source>
        <dbReference type="SAM" id="MobiDB-lite"/>
    </source>
</evidence>
<reference evidence="2" key="1">
    <citation type="journal article" date="2020" name="Fungal Divers.">
        <title>Resolving the Mortierellaceae phylogeny through synthesis of multi-gene phylogenetics and phylogenomics.</title>
        <authorList>
            <person name="Vandepol N."/>
            <person name="Liber J."/>
            <person name="Desiro A."/>
            <person name="Na H."/>
            <person name="Kennedy M."/>
            <person name="Barry K."/>
            <person name="Grigoriev I.V."/>
            <person name="Miller A.N."/>
            <person name="O'Donnell K."/>
            <person name="Stajich J.E."/>
            <person name="Bonito G."/>
        </authorList>
    </citation>
    <scope>NUCLEOTIDE SEQUENCE</scope>
    <source>
        <strain evidence="2">MES-2147</strain>
    </source>
</reference>
<name>A0A9P6SV63_9FUNG</name>
<gene>
    <name evidence="2" type="ORF">BGZ65_007192</name>
</gene>
<evidence type="ECO:0000313" key="3">
    <source>
        <dbReference type="Proteomes" id="UP000749646"/>
    </source>
</evidence>
<dbReference type="EMBL" id="JAAAHW010000104">
    <property type="protein sequence ID" value="KAG0006514.1"/>
    <property type="molecule type" value="Genomic_DNA"/>
</dbReference>
<feature type="region of interest" description="Disordered" evidence="1">
    <location>
        <begin position="32"/>
        <end position="60"/>
    </location>
</feature>
<protein>
    <submittedName>
        <fullName evidence="2">Uncharacterized protein</fullName>
    </submittedName>
</protein>
<evidence type="ECO:0000313" key="2">
    <source>
        <dbReference type="EMBL" id="KAG0006514.1"/>
    </source>
</evidence>
<dbReference type="Proteomes" id="UP000749646">
    <property type="component" value="Unassembled WGS sequence"/>
</dbReference>
<proteinExistence type="predicted"/>